<dbReference type="EMBL" id="BMAW01072353">
    <property type="protein sequence ID" value="GFT82465.1"/>
    <property type="molecule type" value="Genomic_DNA"/>
</dbReference>
<dbReference type="Proteomes" id="UP000887013">
    <property type="component" value="Unassembled WGS sequence"/>
</dbReference>
<name>A0A8X6PRV6_NEPPI</name>
<comment type="caution">
    <text evidence="1">The sequence shown here is derived from an EMBL/GenBank/DDBJ whole genome shotgun (WGS) entry which is preliminary data.</text>
</comment>
<keyword evidence="2" id="KW-1185">Reference proteome</keyword>
<protein>
    <submittedName>
        <fullName evidence="1">Uncharacterized protein</fullName>
    </submittedName>
</protein>
<proteinExistence type="predicted"/>
<sequence length="85" mass="9675">RKHCQSHILGNNFHNRYNDEDRIPCKESSSLEILDSKKTLDIRQSLSAILVASHSKIRSAETSLGSTLQTNQGVPWKTVTFYFIL</sequence>
<dbReference type="AlphaFoldDB" id="A0A8X6PRV6"/>
<reference evidence="1" key="1">
    <citation type="submission" date="2020-08" db="EMBL/GenBank/DDBJ databases">
        <title>Multicomponent nature underlies the extraordinary mechanical properties of spider dragline silk.</title>
        <authorList>
            <person name="Kono N."/>
            <person name="Nakamura H."/>
            <person name="Mori M."/>
            <person name="Yoshida Y."/>
            <person name="Ohtoshi R."/>
            <person name="Malay A.D."/>
            <person name="Moran D.A.P."/>
            <person name="Tomita M."/>
            <person name="Numata K."/>
            <person name="Arakawa K."/>
        </authorList>
    </citation>
    <scope>NUCLEOTIDE SEQUENCE</scope>
</reference>
<evidence type="ECO:0000313" key="1">
    <source>
        <dbReference type="EMBL" id="GFT82465.1"/>
    </source>
</evidence>
<accession>A0A8X6PRV6</accession>
<gene>
    <name evidence="1" type="ORF">NPIL_122121</name>
</gene>
<feature type="non-terminal residue" evidence="1">
    <location>
        <position position="1"/>
    </location>
</feature>
<organism evidence="1 2">
    <name type="scientific">Nephila pilipes</name>
    <name type="common">Giant wood spider</name>
    <name type="synonym">Nephila maculata</name>
    <dbReference type="NCBI Taxonomy" id="299642"/>
    <lineage>
        <taxon>Eukaryota</taxon>
        <taxon>Metazoa</taxon>
        <taxon>Ecdysozoa</taxon>
        <taxon>Arthropoda</taxon>
        <taxon>Chelicerata</taxon>
        <taxon>Arachnida</taxon>
        <taxon>Araneae</taxon>
        <taxon>Araneomorphae</taxon>
        <taxon>Entelegynae</taxon>
        <taxon>Araneoidea</taxon>
        <taxon>Nephilidae</taxon>
        <taxon>Nephila</taxon>
    </lineage>
</organism>
<evidence type="ECO:0000313" key="2">
    <source>
        <dbReference type="Proteomes" id="UP000887013"/>
    </source>
</evidence>